<accession>A0A6G7GXN3</accession>
<dbReference type="GO" id="GO:0051082">
    <property type="term" value="F:unfolded protein binding"/>
    <property type="evidence" value="ECO:0007669"/>
    <property type="project" value="TreeGrafter"/>
</dbReference>
<keyword evidence="2 5" id="KW-0479">Metal-binding</keyword>
<dbReference type="AlphaFoldDB" id="A0A6G7GXN3"/>
<evidence type="ECO:0000259" key="9">
    <source>
        <dbReference type="PROSITE" id="PS01031"/>
    </source>
</evidence>
<dbReference type="GO" id="GO:0005212">
    <property type="term" value="F:structural constituent of eye lens"/>
    <property type="evidence" value="ECO:0007669"/>
    <property type="project" value="UniProtKB-KW"/>
</dbReference>
<evidence type="ECO:0000256" key="6">
    <source>
        <dbReference type="PROSITE-ProRule" id="PRU00285"/>
    </source>
</evidence>
<dbReference type="PROSITE" id="PS01031">
    <property type="entry name" value="SHSP"/>
    <property type="match status" value="1"/>
</dbReference>
<evidence type="ECO:0000256" key="7">
    <source>
        <dbReference type="RuleBase" id="RU003616"/>
    </source>
</evidence>
<dbReference type="GO" id="GO:0005737">
    <property type="term" value="C:cytoplasm"/>
    <property type="evidence" value="ECO:0007669"/>
    <property type="project" value="TreeGrafter"/>
</dbReference>
<protein>
    <submittedName>
        <fullName evidence="10">Protein lethal2 essential for life</fullName>
    </submittedName>
</protein>
<dbReference type="InterPro" id="IPR055269">
    <property type="entry name" value="Alpha-crystallin/HSP_16"/>
</dbReference>
<comment type="similarity">
    <text evidence="4 6 7">Belongs to the small heat shock protein (HSP20) family.</text>
</comment>
<dbReference type="PRINTS" id="PR00299">
    <property type="entry name" value="ACRYSTALLIN"/>
</dbReference>
<feature type="binding site" evidence="5">
    <location>
        <position position="103"/>
    </location>
    <ligand>
        <name>Zn(2+)</name>
        <dbReference type="ChEBI" id="CHEBI:29105"/>
        <label>1</label>
    </ligand>
</feature>
<gene>
    <name evidence="10" type="primary">l2efl</name>
</gene>
<dbReference type="Gene3D" id="2.60.40.790">
    <property type="match status" value="1"/>
</dbReference>
<proteinExistence type="evidence at transcript level"/>
<organism evidence="10">
    <name type="scientific">Teleogryllus emma</name>
    <name type="common">emma field cricket</name>
    <dbReference type="NCBI Taxonomy" id="62746"/>
    <lineage>
        <taxon>Eukaryota</taxon>
        <taxon>Metazoa</taxon>
        <taxon>Ecdysozoa</taxon>
        <taxon>Arthropoda</taxon>
        <taxon>Hexapoda</taxon>
        <taxon>Insecta</taxon>
        <taxon>Pterygota</taxon>
        <taxon>Neoptera</taxon>
        <taxon>Polyneoptera</taxon>
        <taxon>Orthoptera</taxon>
        <taxon>Ensifera</taxon>
        <taxon>Gryllidea</taxon>
        <taxon>Grylloidea</taxon>
        <taxon>Gryllidae</taxon>
        <taxon>Gryllinae</taxon>
        <taxon>Teleogryllus</taxon>
    </lineage>
</organism>
<name>A0A6G7GXN3_9ORTH</name>
<dbReference type="EMBL" id="MN205433">
    <property type="protein sequence ID" value="QII15525.1"/>
    <property type="molecule type" value="mRNA"/>
</dbReference>
<evidence type="ECO:0000313" key="10">
    <source>
        <dbReference type="EMBL" id="QII15525.1"/>
    </source>
</evidence>
<dbReference type="CDD" id="cd06526">
    <property type="entry name" value="metazoan_ACD"/>
    <property type="match status" value="1"/>
</dbReference>
<dbReference type="GO" id="GO:0046872">
    <property type="term" value="F:metal ion binding"/>
    <property type="evidence" value="ECO:0007669"/>
    <property type="project" value="UniProtKB-KW"/>
</dbReference>
<evidence type="ECO:0000256" key="4">
    <source>
        <dbReference type="PIRNR" id="PIRNR036514"/>
    </source>
</evidence>
<sequence>MSLVPLMFRDWWDDLERPSRLLDQHFGLGLRHQDLLNYWPTLRSTGYMRPWRSLARQDSGSSNVVVDKDKFQVILDVQQFAPSEISVKTVDDKTIVVEGKHEEKQDEHGYISRHFVRRYLLPPSVNAADVISNLSSDGVLTITAPKREALPAGERVVPIQQTGAPAVKPAADPTIPATAVQSTNTEQSK</sequence>
<dbReference type="Pfam" id="PF00525">
    <property type="entry name" value="Crystallin"/>
    <property type="match status" value="1"/>
</dbReference>
<evidence type="ECO:0000256" key="1">
    <source>
        <dbReference type="ARBA" id="ARBA00022613"/>
    </source>
</evidence>
<feature type="domain" description="SHSP" evidence="9">
    <location>
        <begin position="53"/>
        <end position="162"/>
    </location>
</feature>
<keyword evidence="3 5" id="KW-0862">Zinc</keyword>
<dbReference type="InterPro" id="IPR003090">
    <property type="entry name" value="Alpha-crystallin_N"/>
</dbReference>
<evidence type="ECO:0000256" key="8">
    <source>
        <dbReference type="SAM" id="MobiDB-lite"/>
    </source>
</evidence>
<dbReference type="GO" id="GO:0009408">
    <property type="term" value="P:response to heat"/>
    <property type="evidence" value="ECO:0007669"/>
    <property type="project" value="UniProtKB-ARBA"/>
</dbReference>
<feature type="binding site" evidence="5">
    <location>
        <position position="108"/>
    </location>
    <ligand>
        <name>Zn(2+)</name>
        <dbReference type="ChEBI" id="CHEBI:29105"/>
        <label>1</label>
    </ligand>
</feature>
<feature type="region of interest" description="Disordered" evidence="8">
    <location>
        <begin position="160"/>
        <end position="189"/>
    </location>
</feature>
<dbReference type="PIRSF" id="PIRSF036514">
    <property type="entry name" value="Sm_HSP_B1"/>
    <property type="match status" value="1"/>
</dbReference>
<dbReference type="SUPFAM" id="SSF49764">
    <property type="entry name" value="HSP20-like chaperones"/>
    <property type="match status" value="1"/>
</dbReference>
<dbReference type="InterPro" id="IPR001436">
    <property type="entry name" value="Alpha-crystallin/sHSP_animal"/>
</dbReference>
<feature type="binding site" evidence="5">
    <location>
        <position position="101"/>
    </location>
    <ligand>
        <name>Zn(2+)</name>
        <dbReference type="ChEBI" id="CHEBI:29105"/>
        <label>1</label>
    </ligand>
</feature>
<feature type="compositionally biased region" description="Polar residues" evidence="8">
    <location>
        <begin position="179"/>
        <end position="189"/>
    </location>
</feature>
<evidence type="ECO:0000256" key="2">
    <source>
        <dbReference type="ARBA" id="ARBA00022723"/>
    </source>
</evidence>
<reference evidence="10" key="1">
    <citation type="submission" date="2019-07" db="EMBL/GenBank/DDBJ databases">
        <authorList>
            <person name="Kwon O.-Y."/>
            <person name="Kwon K."/>
            <person name="Lee N."/>
        </authorList>
    </citation>
    <scope>NUCLEOTIDE SEQUENCE</scope>
</reference>
<dbReference type="InterPro" id="IPR002068">
    <property type="entry name" value="A-crystallin/Hsp20_dom"/>
</dbReference>
<evidence type="ECO:0000256" key="5">
    <source>
        <dbReference type="PIRSR" id="PIRSR036514-1"/>
    </source>
</evidence>
<keyword evidence="1" id="KW-0273">Eye lens protein</keyword>
<dbReference type="Pfam" id="PF00011">
    <property type="entry name" value="HSP20"/>
    <property type="match status" value="1"/>
</dbReference>
<dbReference type="PANTHER" id="PTHR45640:SF34">
    <property type="entry name" value="PROTEIN LETHAL(2)ESSENTIAL FOR LIFE"/>
    <property type="match status" value="1"/>
</dbReference>
<dbReference type="GO" id="GO:0005634">
    <property type="term" value="C:nucleus"/>
    <property type="evidence" value="ECO:0007669"/>
    <property type="project" value="TreeGrafter"/>
</dbReference>
<dbReference type="InterPro" id="IPR008978">
    <property type="entry name" value="HSP20-like_chaperone"/>
</dbReference>
<dbReference type="GO" id="GO:0042026">
    <property type="term" value="P:protein refolding"/>
    <property type="evidence" value="ECO:0007669"/>
    <property type="project" value="TreeGrafter"/>
</dbReference>
<evidence type="ECO:0000256" key="3">
    <source>
        <dbReference type="ARBA" id="ARBA00022833"/>
    </source>
</evidence>
<dbReference type="PANTHER" id="PTHR45640">
    <property type="entry name" value="HEAT SHOCK PROTEIN HSP-12.2-RELATED"/>
    <property type="match status" value="1"/>
</dbReference>